<keyword evidence="3" id="KW-1185">Reference proteome</keyword>
<proteinExistence type="predicted"/>
<dbReference type="RefSeq" id="WP_218325853.1">
    <property type="nucleotide sequence ID" value="NZ_JAHUZB010000003.1"/>
</dbReference>
<evidence type="ECO:0000313" key="3">
    <source>
        <dbReference type="Proteomes" id="UP000774130"/>
    </source>
</evidence>
<feature type="transmembrane region" description="Helical" evidence="1">
    <location>
        <begin position="36"/>
        <end position="56"/>
    </location>
</feature>
<evidence type="ECO:0000256" key="1">
    <source>
        <dbReference type="SAM" id="Phobius"/>
    </source>
</evidence>
<feature type="transmembrane region" description="Helical" evidence="1">
    <location>
        <begin position="6"/>
        <end position="29"/>
    </location>
</feature>
<name>A0ABS6TCZ6_9ENTE</name>
<organism evidence="2 3">
    <name type="scientific">Enterococcus alishanensis</name>
    <dbReference type="NCBI Taxonomy" id="1303817"/>
    <lineage>
        <taxon>Bacteria</taxon>
        <taxon>Bacillati</taxon>
        <taxon>Bacillota</taxon>
        <taxon>Bacilli</taxon>
        <taxon>Lactobacillales</taxon>
        <taxon>Enterococcaceae</taxon>
        <taxon>Enterococcus</taxon>
    </lineage>
</organism>
<accession>A0ABS6TCZ6</accession>
<feature type="transmembrane region" description="Helical" evidence="1">
    <location>
        <begin position="100"/>
        <end position="120"/>
    </location>
</feature>
<evidence type="ECO:0000313" key="2">
    <source>
        <dbReference type="EMBL" id="MBV7390800.1"/>
    </source>
</evidence>
<evidence type="ECO:0008006" key="4">
    <source>
        <dbReference type="Google" id="ProtNLM"/>
    </source>
</evidence>
<comment type="caution">
    <text evidence="2">The sequence shown here is derived from an EMBL/GenBank/DDBJ whole genome shotgun (WGS) entry which is preliminary data.</text>
</comment>
<reference evidence="2 3" key="1">
    <citation type="submission" date="2021-06" db="EMBL/GenBank/DDBJ databases">
        <title>Enterococcus alishanensis sp. nov., a novel lactic acid bacterium isolated from fresh coffee beans.</title>
        <authorList>
            <person name="Chen Y.-S."/>
        </authorList>
    </citation>
    <scope>NUCLEOTIDE SEQUENCE [LARGE SCALE GENOMIC DNA]</scope>
    <source>
        <strain evidence="2 3">ALS3</strain>
    </source>
</reference>
<keyword evidence="1" id="KW-0812">Transmembrane</keyword>
<feature type="transmembrane region" description="Helical" evidence="1">
    <location>
        <begin position="127"/>
        <end position="147"/>
    </location>
</feature>
<protein>
    <recommendedName>
        <fullName evidence="4">DUF3169 family protein</fullName>
    </recommendedName>
</protein>
<gene>
    <name evidence="2" type="ORF">KUA55_08920</name>
</gene>
<dbReference type="EMBL" id="JAHUZB010000003">
    <property type="protein sequence ID" value="MBV7390800.1"/>
    <property type="molecule type" value="Genomic_DNA"/>
</dbReference>
<keyword evidence="1" id="KW-1133">Transmembrane helix</keyword>
<keyword evidence="1" id="KW-0472">Membrane</keyword>
<dbReference type="Proteomes" id="UP000774130">
    <property type="component" value="Unassembled WGS sequence"/>
</dbReference>
<sequence length="157" mass="18086">MTSESYLKFLAVTNCVNYGMYCISAFILLNYNDRSLRLGTLIALVIVFTVTSFIQIRYPASKGISTTRTGNKDPMKQSILYWAKDERELMSALKTTAHGYVYSAHFLMIVPFLILFFALTKLPLVQLLNLILLIFFLFWAFLNVKYVTDFKNYSQEG</sequence>